<evidence type="ECO:0000313" key="4">
    <source>
        <dbReference type="Proteomes" id="UP001642540"/>
    </source>
</evidence>
<dbReference type="Proteomes" id="UP001642540">
    <property type="component" value="Unassembled WGS sequence"/>
</dbReference>
<dbReference type="EMBL" id="CAXLJM020000023">
    <property type="protein sequence ID" value="CAL8089232.1"/>
    <property type="molecule type" value="Genomic_DNA"/>
</dbReference>
<evidence type="ECO:0000313" key="3">
    <source>
        <dbReference type="EMBL" id="CAL8089232.1"/>
    </source>
</evidence>
<evidence type="ECO:0000256" key="1">
    <source>
        <dbReference type="SAM" id="MobiDB-lite"/>
    </source>
</evidence>
<dbReference type="InterPro" id="IPR050122">
    <property type="entry name" value="RTK"/>
</dbReference>
<dbReference type="Pfam" id="PF07714">
    <property type="entry name" value="PK_Tyr_Ser-Thr"/>
    <property type="match status" value="1"/>
</dbReference>
<dbReference type="PROSITE" id="PS00109">
    <property type="entry name" value="PROTEIN_KINASE_TYR"/>
    <property type="match status" value="1"/>
</dbReference>
<dbReference type="SMART" id="SM00219">
    <property type="entry name" value="TyrKc"/>
    <property type="match status" value="1"/>
</dbReference>
<name>A0ABP1Q845_9HEXA</name>
<dbReference type="InterPro" id="IPR020635">
    <property type="entry name" value="Tyr_kinase_cat_dom"/>
</dbReference>
<feature type="region of interest" description="Disordered" evidence="1">
    <location>
        <begin position="297"/>
        <end position="360"/>
    </location>
</feature>
<organism evidence="3 4">
    <name type="scientific">Orchesella dallaii</name>
    <dbReference type="NCBI Taxonomy" id="48710"/>
    <lineage>
        <taxon>Eukaryota</taxon>
        <taxon>Metazoa</taxon>
        <taxon>Ecdysozoa</taxon>
        <taxon>Arthropoda</taxon>
        <taxon>Hexapoda</taxon>
        <taxon>Collembola</taxon>
        <taxon>Entomobryomorpha</taxon>
        <taxon>Entomobryoidea</taxon>
        <taxon>Orchesellidae</taxon>
        <taxon>Orchesellinae</taxon>
        <taxon>Orchesella</taxon>
    </lineage>
</organism>
<gene>
    <name evidence="3" type="ORF">ODALV1_LOCUS7307</name>
</gene>
<evidence type="ECO:0000259" key="2">
    <source>
        <dbReference type="PROSITE" id="PS50011"/>
    </source>
</evidence>
<dbReference type="InterPro" id="IPR000719">
    <property type="entry name" value="Prot_kinase_dom"/>
</dbReference>
<dbReference type="SUPFAM" id="SSF56112">
    <property type="entry name" value="Protein kinase-like (PK-like)"/>
    <property type="match status" value="1"/>
</dbReference>
<feature type="domain" description="Protein kinase" evidence="2">
    <location>
        <begin position="1"/>
        <end position="259"/>
    </location>
</feature>
<dbReference type="Gene3D" id="1.10.510.10">
    <property type="entry name" value="Transferase(Phosphotransferase) domain 1"/>
    <property type="match status" value="1"/>
</dbReference>
<dbReference type="PROSITE" id="PS50011">
    <property type="entry name" value="PROTEIN_KINASE_DOM"/>
    <property type="match status" value="1"/>
</dbReference>
<dbReference type="InterPro" id="IPR001245">
    <property type="entry name" value="Ser-Thr/Tyr_kinase_cat_dom"/>
</dbReference>
<dbReference type="PANTHER" id="PTHR24416:SF611">
    <property type="entry name" value="TYROSINE-PROTEIN KINASE TRANSMEMBRANE RECEPTOR ROR"/>
    <property type="match status" value="1"/>
</dbReference>
<keyword evidence="4" id="KW-1185">Reference proteome</keyword>
<proteinExistence type="predicted"/>
<dbReference type="InterPro" id="IPR011009">
    <property type="entry name" value="Kinase-like_dom_sf"/>
</dbReference>
<dbReference type="InterPro" id="IPR008266">
    <property type="entry name" value="Tyr_kinase_AS"/>
</dbReference>
<reference evidence="3 4" key="1">
    <citation type="submission" date="2024-08" db="EMBL/GenBank/DDBJ databases">
        <authorList>
            <person name="Cucini C."/>
            <person name="Frati F."/>
        </authorList>
    </citation>
    <scope>NUCLEOTIDE SEQUENCE [LARGE SCALE GENOMIC DNA]</scope>
</reference>
<comment type="caution">
    <text evidence="3">The sequence shown here is derived from an EMBL/GenBank/DDBJ whole genome shotgun (WGS) entry which is preliminary data.</text>
</comment>
<dbReference type="PANTHER" id="PTHR24416">
    <property type="entry name" value="TYROSINE-PROTEIN KINASE RECEPTOR"/>
    <property type="match status" value="1"/>
</dbReference>
<feature type="compositionally biased region" description="Acidic residues" evidence="1">
    <location>
        <begin position="315"/>
        <end position="324"/>
    </location>
</feature>
<protein>
    <recommendedName>
        <fullName evidence="2">Protein kinase domain-containing protein</fullName>
    </recommendedName>
</protein>
<accession>A0ABP1Q845</accession>
<sequence>MRTWKNLSYHPNVVSYIGGVTSDIPNDSAHLFVEYCNGGDMETYLFKFKSNSDSSFYFHDEKNEPKLDLKGRKVVLRIAHLMVWAEQCANGLEFLRSQRVVHRDIAARNILLYSSQSCEDEGENLSVDPRNYIAKITDFDLSRVLKDIDNCYQSTPGPDKPELPIAWMALEALKDSKYTTESDVWSLGVLFWEMFTLAKEDPYYSFGIQKQMELIRFLESGRRLDEPECAPQEMKDIMQKCWQKDPKMRPKVSEIHSKLRQFNETNRNNSLGDNADAIEKINDDTKNQRPFYYVKVSNAPNPKSQEGLSDHCEGTLDEDRDAEFEQVTPENVSNHPSNSAGPSNSIIKKKYMLPSDLKDL</sequence>
<feature type="compositionally biased region" description="Polar residues" evidence="1">
    <location>
        <begin position="298"/>
        <end position="307"/>
    </location>
</feature>
<feature type="compositionally biased region" description="Polar residues" evidence="1">
    <location>
        <begin position="328"/>
        <end position="346"/>
    </location>
</feature>